<feature type="transmembrane region" description="Helical" evidence="14">
    <location>
        <begin position="535"/>
        <end position="562"/>
    </location>
</feature>
<dbReference type="SMART" id="SM00382">
    <property type="entry name" value="AAA"/>
    <property type="match status" value="1"/>
</dbReference>
<keyword evidence="6" id="KW-0547">Nucleotide-binding</keyword>
<evidence type="ECO:0000256" key="6">
    <source>
        <dbReference type="ARBA" id="ARBA00022741"/>
    </source>
</evidence>
<evidence type="ECO:0000256" key="12">
    <source>
        <dbReference type="ARBA" id="ARBA00038388"/>
    </source>
</evidence>
<dbReference type="Proteomes" id="UP000322822">
    <property type="component" value="Chromosome 1"/>
</dbReference>
<dbReference type="InterPro" id="IPR003838">
    <property type="entry name" value="ABC3_permease_C"/>
</dbReference>
<protein>
    <recommendedName>
        <fullName evidence="13">Pyoverdine export ATP-binding/permease protein PvdT</fullName>
    </recommendedName>
</protein>
<evidence type="ECO:0000256" key="13">
    <source>
        <dbReference type="ARBA" id="ARBA00041199"/>
    </source>
</evidence>
<keyword evidence="2" id="KW-0813">Transport</keyword>
<dbReference type="InterPro" id="IPR003593">
    <property type="entry name" value="AAA+_ATPase"/>
</dbReference>
<evidence type="ECO:0000256" key="8">
    <source>
        <dbReference type="ARBA" id="ARBA00022967"/>
    </source>
</evidence>
<keyword evidence="9 14" id="KW-1133">Transmembrane helix</keyword>
<dbReference type="PANTHER" id="PTHR30572:SF14">
    <property type="entry name" value="MACROLIDE EXPORT ATP-BINDING_PERMEASE PROTEIN MACB"/>
    <property type="match status" value="1"/>
</dbReference>
<accession>A0A5P2H1Q9</accession>
<dbReference type="CDD" id="cd03255">
    <property type="entry name" value="ABC_MJ0796_LolCDE_FtsE"/>
    <property type="match status" value="1"/>
</dbReference>
<dbReference type="GO" id="GO:0005886">
    <property type="term" value="C:plasma membrane"/>
    <property type="evidence" value="ECO:0007669"/>
    <property type="project" value="UniProtKB-SubCell"/>
</dbReference>
<evidence type="ECO:0000256" key="9">
    <source>
        <dbReference type="ARBA" id="ARBA00022989"/>
    </source>
</evidence>
<evidence type="ECO:0000256" key="4">
    <source>
        <dbReference type="ARBA" id="ARBA00022519"/>
    </source>
</evidence>
<name>A0A5P2H1Q9_9BURK</name>
<evidence type="ECO:0000313" key="16">
    <source>
        <dbReference type="EMBL" id="QET01339.1"/>
    </source>
</evidence>
<evidence type="ECO:0000256" key="7">
    <source>
        <dbReference type="ARBA" id="ARBA00022840"/>
    </source>
</evidence>
<evidence type="ECO:0000313" key="17">
    <source>
        <dbReference type="Proteomes" id="UP000322822"/>
    </source>
</evidence>
<comment type="similarity">
    <text evidence="12">Belongs to the ABC transporter superfamily. Macrolide exporter (TC 3.A.1.122) family.</text>
</comment>
<evidence type="ECO:0000259" key="15">
    <source>
        <dbReference type="PROSITE" id="PS50893"/>
    </source>
</evidence>
<feature type="transmembrane region" description="Helical" evidence="14">
    <location>
        <begin position="624"/>
        <end position="645"/>
    </location>
</feature>
<evidence type="ECO:0000256" key="11">
    <source>
        <dbReference type="ARBA" id="ARBA00023251"/>
    </source>
</evidence>
<evidence type="ECO:0000256" key="14">
    <source>
        <dbReference type="SAM" id="Phobius"/>
    </source>
</evidence>
<evidence type="ECO:0000256" key="10">
    <source>
        <dbReference type="ARBA" id="ARBA00023136"/>
    </source>
</evidence>
<feature type="transmembrane region" description="Helical" evidence="14">
    <location>
        <begin position="287"/>
        <end position="308"/>
    </location>
</feature>
<evidence type="ECO:0000256" key="3">
    <source>
        <dbReference type="ARBA" id="ARBA00022475"/>
    </source>
</evidence>
<keyword evidence="10 14" id="KW-0472">Membrane</keyword>
<dbReference type="FunFam" id="3.40.50.300:FF:000032">
    <property type="entry name" value="Export ABC transporter ATP-binding protein"/>
    <property type="match status" value="1"/>
</dbReference>
<gene>
    <name evidence="16" type="ORF">FOB72_04335</name>
</gene>
<evidence type="ECO:0000256" key="2">
    <source>
        <dbReference type="ARBA" id="ARBA00022448"/>
    </source>
</evidence>
<dbReference type="OrthoDB" id="4814201at2"/>
<dbReference type="GO" id="GO:0046677">
    <property type="term" value="P:response to antibiotic"/>
    <property type="evidence" value="ECO:0007669"/>
    <property type="project" value="UniProtKB-KW"/>
</dbReference>
<dbReference type="PANTHER" id="PTHR30572">
    <property type="entry name" value="MEMBRANE COMPONENT OF TRANSPORTER-RELATED"/>
    <property type="match status" value="1"/>
</dbReference>
<dbReference type="InterPro" id="IPR025857">
    <property type="entry name" value="MacB_PCD"/>
</dbReference>
<dbReference type="GO" id="GO:0098796">
    <property type="term" value="C:membrane protein complex"/>
    <property type="evidence" value="ECO:0007669"/>
    <property type="project" value="UniProtKB-ARBA"/>
</dbReference>
<dbReference type="GO" id="GO:0005524">
    <property type="term" value="F:ATP binding"/>
    <property type="evidence" value="ECO:0007669"/>
    <property type="project" value="UniProtKB-KW"/>
</dbReference>
<dbReference type="Pfam" id="PF02687">
    <property type="entry name" value="FtsX"/>
    <property type="match status" value="1"/>
</dbReference>
<keyword evidence="11" id="KW-0046">Antibiotic resistance</keyword>
<evidence type="ECO:0000256" key="1">
    <source>
        <dbReference type="ARBA" id="ARBA00004429"/>
    </source>
</evidence>
<dbReference type="PROSITE" id="PS00211">
    <property type="entry name" value="ABC_TRANSPORTER_1"/>
    <property type="match status" value="1"/>
</dbReference>
<sequence>MTQPLLELRAVSRAYETVSDRAGKAAGARTMALQPLDLDIHAGEMLAIVGRSGSGKTTLLNLLGCLDRPTEGTYRIGGRDTRRLDADALAALRRDTFGFVFQRYDLLPALTALENVEMPAIYAGIRADVRRKRACQLLRRLGLGQRLAHLPSQLSGGQQQRVSIARALINGGSVILADEPTGALDRASHEEVLRHLRALHREGHTIVIVTHDPDVAAVAERVVELCDGRVIADRRVAPGPALAARTDGPARNGTMAPVRGESLISLARLRVSLAMAWRAMTSHRLRAALTMLGIVMGIAAVILVTGLGEGAKRRVIDDLRALGAHTVDIFPGKDWNDDDAAGRRVLGETDLPLLAMQPYVDSVSPVVAGSATARRGSRSVRVTLSGVGARFFRASGATMASGTAFSASDVFRQAQVIVIDDTLARRLFGKDRDPVGETVLVDQVPCRVIGVARTRKALFAPEPAPEAWLPYTTQMYRFQARDYFDAIKVRLKPGQGAWPPRDLERILTKLHGRKDFFIMVSDHFVKKVEAIAGTLTLLVSAVALISLVVGGVGVMNIMLVAVSERTREIGIRMAVGARRADIRQQFLIEAVLLCLTGALAGVAFAWCIGMLIGRLQNEISMVFSPWAVAGACATAIAVGVGFGYVPARNASRLVPVVALARG</sequence>
<dbReference type="InterPro" id="IPR017871">
    <property type="entry name" value="ABC_transporter-like_CS"/>
</dbReference>
<dbReference type="GO" id="GO:0022857">
    <property type="term" value="F:transmembrane transporter activity"/>
    <property type="evidence" value="ECO:0007669"/>
    <property type="project" value="TreeGrafter"/>
</dbReference>
<dbReference type="PROSITE" id="PS50893">
    <property type="entry name" value="ABC_TRANSPORTER_2"/>
    <property type="match status" value="1"/>
</dbReference>
<organism evidence="16 17">
    <name type="scientific">Cupriavidus pauculus</name>
    <dbReference type="NCBI Taxonomy" id="82633"/>
    <lineage>
        <taxon>Bacteria</taxon>
        <taxon>Pseudomonadati</taxon>
        <taxon>Pseudomonadota</taxon>
        <taxon>Betaproteobacteria</taxon>
        <taxon>Burkholderiales</taxon>
        <taxon>Burkholderiaceae</taxon>
        <taxon>Cupriavidus</taxon>
    </lineage>
</organism>
<feature type="domain" description="ABC transporter" evidence="15">
    <location>
        <begin position="6"/>
        <end position="252"/>
    </location>
</feature>
<keyword evidence="4" id="KW-0997">Cell inner membrane</keyword>
<evidence type="ECO:0000256" key="5">
    <source>
        <dbReference type="ARBA" id="ARBA00022692"/>
    </source>
</evidence>
<dbReference type="InterPro" id="IPR003439">
    <property type="entry name" value="ABC_transporter-like_ATP-bd"/>
</dbReference>
<dbReference type="SUPFAM" id="SSF52540">
    <property type="entry name" value="P-loop containing nucleoside triphosphate hydrolases"/>
    <property type="match status" value="1"/>
</dbReference>
<dbReference type="Pfam" id="PF12704">
    <property type="entry name" value="MacB_PCD"/>
    <property type="match status" value="1"/>
</dbReference>
<comment type="subcellular location">
    <subcellularLocation>
        <location evidence="1">Cell inner membrane</location>
        <topology evidence="1">Multi-pass membrane protein</topology>
    </subcellularLocation>
</comment>
<dbReference type="AlphaFoldDB" id="A0A5P2H1Q9"/>
<dbReference type="Gene3D" id="3.40.50.300">
    <property type="entry name" value="P-loop containing nucleotide triphosphate hydrolases"/>
    <property type="match status" value="1"/>
</dbReference>
<dbReference type="EMBL" id="CP044065">
    <property type="protein sequence ID" value="QET01339.1"/>
    <property type="molecule type" value="Genomic_DNA"/>
</dbReference>
<keyword evidence="3" id="KW-1003">Cell membrane</keyword>
<dbReference type="InterPro" id="IPR027417">
    <property type="entry name" value="P-loop_NTPase"/>
</dbReference>
<dbReference type="RefSeq" id="WP_150371393.1">
    <property type="nucleotide sequence ID" value="NZ_CP044065.1"/>
</dbReference>
<proteinExistence type="inferred from homology"/>
<keyword evidence="5 14" id="KW-0812">Transmembrane</keyword>
<reference evidence="16 17" key="1">
    <citation type="submission" date="2019-09" db="EMBL/GenBank/DDBJ databases">
        <title>FDA dAtabase for Regulatory Grade micrObial Sequences (FDA-ARGOS): Supporting development and validation of Infectious Disease Dx tests.</title>
        <authorList>
            <person name="Sciortino C."/>
            <person name="Tallon L."/>
            <person name="Sadzewicz L."/>
            <person name="Vavikolanu K."/>
            <person name="Mehta A."/>
            <person name="Aluvathingal J."/>
            <person name="Nadendla S."/>
            <person name="Nandy P."/>
            <person name="Geyer C."/>
            <person name="Yan Y."/>
            <person name="Sichtig H."/>
        </authorList>
    </citation>
    <scope>NUCLEOTIDE SEQUENCE [LARGE SCALE GENOMIC DNA]</scope>
    <source>
        <strain evidence="16 17">FDAARGOS_664</strain>
    </source>
</reference>
<dbReference type="Pfam" id="PF00005">
    <property type="entry name" value="ABC_tran"/>
    <property type="match status" value="1"/>
</dbReference>
<dbReference type="InterPro" id="IPR017911">
    <property type="entry name" value="MacB-like_ATP-bd"/>
</dbReference>
<keyword evidence="8" id="KW-1278">Translocase</keyword>
<keyword evidence="7 16" id="KW-0067">ATP-binding</keyword>
<dbReference type="InterPro" id="IPR050250">
    <property type="entry name" value="Macrolide_Exporter_MacB"/>
</dbReference>
<dbReference type="GO" id="GO:0016887">
    <property type="term" value="F:ATP hydrolysis activity"/>
    <property type="evidence" value="ECO:0007669"/>
    <property type="project" value="InterPro"/>
</dbReference>
<feature type="transmembrane region" description="Helical" evidence="14">
    <location>
        <begin position="586"/>
        <end position="612"/>
    </location>
</feature>